<dbReference type="EMBL" id="FOOG01000020">
    <property type="protein sequence ID" value="SFG04654.1"/>
    <property type="molecule type" value="Genomic_DNA"/>
</dbReference>
<evidence type="ECO:0000313" key="3">
    <source>
        <dbReference type="Proteomes" id="UP000198897"/>
    </source>
</evidence>
<protein>
    <submittedName>
        <fullName evidence="2">REP element-mobilizing transposase RayT</fullName>
    </submittedName>
</protein>
<sequence>MPNPKRIWYPRACFHITARGNRKTDIFYEPSDRYRYLQFLTEAKQSYPFKIHAYCLMTNHIHLLVETINHPPGTFMKDVHSKYAMYFNKKYDYVGHLFQGPYKADLQGDVNALLQVSRYIHLNPCRALITSKPETYKWSSYPHYLSLLPFPSSIVTTSTILSYFKSPEEYAFFVNLANKTTSGHP</sequence>
<reference evidence="3" key="1">
    <citation type="submission" date="2016-10" db="EMBL/GenBank/DDBJ databases">
        <authorList>
            <person name="Varghese N."/>
            <person name="Submissions S."/>
        </authorList>
    </citation>
    <scope>NUCLEOTIDE SEQUENCE [LARGE SCALE GENOMIC DNA]</scope>
    <source>
        <strain evidence="3">FP5</strain>
    </source>
</reference>
<dbReference type="Proteomes" id="UP000198897">
    <property type="component" value="Unassembled WGS sequence"/>
</dbReference>
<feature type="domain" description="Transposase IS200-like" evidence="1">
    <location>
        <begin position="9"/>
        <end position="123"/>
    </location>
</feature>
<proteinExistence type="predicted"/>
<evidence type="ECO:0000313" key="2">
    <source>
        <dbReference type="EMBL" id="SFG04654.1"/>
    </source>
</evidence>
<dbReference type="SUPFAM" id="SSF143422">
    <property type="entry name" value="Transposase IS200-like"/>
    <property type="match status" value="1"/>
</dbReference>
<dbReference type="GO" id="GO:0006313">
    <property type="term" value="P:DNA transposition"/>
    <property type="evidence" value="ECO:0007669"/>
    <property type="project" value="InterPro"/>
</dbReference>
<dbReference type="GO" id="GO:0004803">
    <property type="term" value="F:transposase activity"/>
    <property type="evidence" value="ECO:0007669"/>
    <property type="project" value="InterPro"/>
</dbReference>
<organism evidence="2 3">
    <name type="scientific">Halobacillus alkaliphilus</name>
    <dbReference type="NCBI Taxonomy" id="396056"/>
    <lineage>
        <taxon>Bacteria</taxon>
        <taxon>Bacillati</taxon>
        <taxon>Bacillota</taxon>
        <taxon>Bacilli</taxon>
        <taxon>Bacillales</taxon>
        <taxon>Bacillaceae</taxon>
        <taxon>Halobacillus</taxon>
    </lineage>
</organism>
<dbReference type="GO" id="GO:0003677">
    <property type="term" value="F:DNA binding"/>
    <property type="evidence" value="ECO:0007669"/>
    <property type="project" value="InterPro"/>
</dbReference>
<accession>A0A1I2NL89</accession>
<dbReference type="RefSeq" id="WP_089752236.1">
    <property type="nucleotide sequence ID" value="NZ_FOOG01000020.1"/>
</dbReference>
<keyword evidence="3" id="KW-1185">Reference proteome</keyword>
<dbReference type="PANTHER" id="PTHR34322">
    <property type="entry name" value="TRANSPOSASE, Y1_TNP DOMAIN-CONTAINING"/>
    <property type="match status" value="1"/>
</dbReference>
<dbReference type="SMART" id="SM01321">
    <property type="entry name" value="Y1_Tnp"/>
    <property type="match status" value="1"/>
</dbReference>
<evidence type="ECO:0000259" key="1">
    <source>
        <dbReference type="SMART" id="SM01321"/>
    </source>
</evidence>
<dbReference type="InterPro" id="IPR002686">
    <property type="entry name" value="Transposase_17"/>
</dbReference>
<dbReference type="InterPro" id="IPR036515">
    <property type="entry name" value="Transposase_17_sf"/>
</dbReference>
<dbReference type="AlphaFoldDB" id="A0A1I2NL89"/>
<name>A0A1I2NL89_9BACI</name>
<gene>
    <name evidence="2" type="ORF">SAMN05216353_12046</name>
</gene>
<dbReference type="PANTHER" id="PTHR34322:SF2">
    <property type="entry name" value="TRANSPOSASE IS200-LIKE DOMAIN-CONTAINING PROTEIN"/>
    <property type="match status" value="1"/>
</dbReference>
<dbReference type="OrthoDB" id="9788881at2"/>
<dbReference type="Gene3D" id="3.30.70.1290">
    <property type="entry name" value="Transposase IS200-like"/>
    <property type="match status" value="1"/>
</dbReference>
<dbReference type="Pfam" id="PF01797">
    <property type="entry name" value="Y1_Tnp"/>
    <property type="match status" value="1"/>
</dbReference>